<organism evidence="1 2">
    <name type="scientific">Nocardioides albertanoniae</name>
    <dbReference type="NCBI Taxonomy" id="1175486"/>
    <lineage>
        <taxon>Bacteria</taxon>
        <taxon>Bacillati</taxon>
        <taxon>Actinomycetota</taxon>
        <taxon>Actinomycetes</taxon>
        <taxon>Propionibacteriales</taxon>
        <taxon>Nocardioidaceae</taxon>
        <taxon>Nocardioides</taxon>
    </lineage>
</organism>
<protein>
    <submittedName>
        <fullName evidence="1">Uncharacterized protein</fullName>
    </submittedName>
</protein>
<sequence length="119" mass="13189">MAFAPHLSVNWLILPDIGQKLVTLVGVLHSCSVNAEQALIDHVVATTGLSPTEAARVIEDVVAYFDEPVEAYVRRRHAQLKTYGAKNDAIFALLAEELRARVVAAPRLTERQLRRLIYG</sequence>
<comment type="caution">
    <text evidence="1">The sequence shown here is derived from an EMBL/GenBank/DDBJ whole genome shotgun (WGS) entry which is preliminary data.</text>
</comment>
<name>A0A543AE15_9ACTN</name>
<accession>A0A543AE15</accession>
<evidence type="ECO:0000313" key="1">
    <source>
        <dbReference type="EMBL" id="TQL70822.1"/>
    </source>
</evidence>
<evidence type="ECO:0000313" key="2">
    <source>
        <dbReference type="Proteomes" id="UP000320209"/>
    </source>
</evidence>
<proteinExistence type="predicted"/>
<dbReference type="Proteomes" id="UP000320209">
    <property type="component" value="Unassembled WGS sequence"/>
</dbReference>
<dbReference type="AlphaFoldDB" id="A0A543AE15"/>
<gene>
    <name evidence="1" type="ORF">FB381_4766</name>
</gene>
<keyword evidence="2" id="KW-1185">Reference proteome</keyword>
<dbReference type="EMBL" id="VFOV01000001">
    <property type="protein sequence ID" value="TQL70822.1"/>
    <property type="molecule type" value="Genomic_DNA"/>
</dbReference>
<reference evidence="1 2" key="1">
    <citation type="submission" date="2019-06" db="EMBL/GenBank/DDBJ databases">
        <title>Sequencing the genomes of 1000 actinobacteria strains.</title>
        <authorList>
            <person name="Klenk H.-P."/>
        </authorList>
    </citation>
    <scope>NUCLEOTIDE SEQUENCE [LARGE SCALE GENOMIC DNA]</scope>
    <source>
        <strain evidence="1 2">DSM 25218</strain>
    </source>
</reference>